<dbReference type="PANTHER" id="PTHR22683">
    <property type="entry name" value="SPORULATION PROTEIN RELATED"/>
    <property type="match status" value="1"/>
</dbReference>
<feature type="binding site" evidence="9">
    <location>
        <begin position="1156"/>
        <end position="1163"/>
    </location>
    <ligand>
        <name>ATP</name>
        <dbReference type="ChEBI" id="CHEBI:30616"/>
    </ligand>
</feature>
<dbReference type="EMBL" id="VKKG01000004">
    <property type="protein sequence ID" value="TRY17765.1"/>
    <property type="molecule type" value="Genomic_DNA"/>
</dbReference>
<accession>A0A553JZ89</accession>
<proteinExistence type="predicted"/>
<dbReference type="NCBIfam" id="TIGR03924">
    <property type="entry name" value="T7SS_EccC_a"/>
    <property type="match status" value="1"/>
</dbReference>
<feature type="region of interest" description="Disordered" evidence="10">
    <location>
        <begin position="1315"/>
        <end position="1337"/>
    </location>
</feature>
<keyword evidence="3 11" id="KW-0812">Transmembrane</keyword>
<dbReference type="NCBIfam" id="TIGR03925">
    <property type="entry name" value="T7SS_EccC_b"/>
    <property type="match status" value="1"/>
</dbReference>
<evidence type="ECO:0000256" key="8">
    <source>
        <dbReference type="ARBA" id="ARBA00023136"/>
    </source>
</evidence>
<dbReference type="GO" id="GO:0003677">
    <property type="term" value="F:DNA binding"/>
    <property type="evidence" value="ECO:0007669"/>
    <property type="project" value="InterPro"/>
</dbReference>
<dbReference type="Proteomes" id="UP000317638">
    <property type="component" value="Unassembled WGS sequence"/>
</dbReference>
<name>A0A553JZ89_9ACTN</name>
<dbReference type="GO" id="GO:0005886">
    <property type="term" value="C:plasma membrane"/>
    <property type="evidence" value="ECO:0007669"/>
    <property type="project" value="UniProtKB-SubCell"/>
</dbReference>
<comment type="caution">
    <text evidence="13">The sequence shown here is derived from an EMBL/GenBank/DDBJ whole genome shotgun (WGS) entry which is preliminary data.</text>
</comment>
<evidence type="ECO:0000256" key="6">
    <source>
        <dbReference type="ARBA" id="ARBA00022840"/>
    </source>
</evidence>
<organism evidence="13 14">
    <name type="scientific">Tessaracoccus rhinocerotis</name>
    <dbReference type="NCBI Taxonomy" id="1689449"/>
    <lineage>
        <taxon>Bacteria</taxon>
        <taxon>Bacillati</taxon>
        <taxon>Actinomycetota</taxon>
        <taxon>Actinomycetes</taxon>
        <taxon>Propionibacteriales</taxon>
        <taxon>Propionibacteriaceae</taxon>
        <taxon>Tessaracoccus</taxon>
    </lineage>
</organism>
<evidence type="ECO:0000313" key="13">
    <source>
        <dbReference type="EMBL" id="TRY17765.1"/>
    </source>
</evidence>
<dbReference type="InterPro" id="IPR027417">
    <property type="entry name" value="P-loop_NTPase"/>
</dbReference>
<feature type="domain" description="FtsK" evidence="12">
    <location>
        <begin position="1139"/>
        <end position="1324"/>
    </location>
</feature>
<protein>
    <submittedName>
        <fullName evidence="13">Type VII secretion protein EccCa</fullName>
    </submittedName>
</protein>
<feature type="domain" description="FtsK" evidence="12">
    <location>
        <begin position="461"/>
        <end position="661"/>
    </location>
</feature>
<dbReference type="SUPFAM" id="SSF52540">
    <property type="entry name" value="P-loop containing nucleoside triphosphate hydrolases"/>
    <property type="match status" value="3"/>
</dbReference>
<dbReference type="PANTHER" id="PTHR22683:SF1">
    <property type="entry name" value="TYPE VII SECRETION SYSTEM PROTEIN ESSC"/>
    <property type="match status" value="1"/>
</dbReference>
<feature type="transmembrane region" description="Helical" evidence="11">
    <location>
        <begin position="42"/>
        <end position="61"/>
    </location>
</feature>
<feature type="domain" description="FtsK" evidence="12">
    <location>
        <begin position="849"/>
        <end position="1041"/>
    </location>
</feature>
<evidence type="ECO:0000256" key="7">
    <source>
        <dbReference type="ARBA" id="ARBA00022989"/>
    </source>
</evidence>
<feature type="binding site" evidence="9">
    <location>
        <begin position="867"/>
        <end position="874"/>
    </location>
    <ligand>
        <name>ATP</name>
        <dbReference type="ChEBI" id="CHEBI:30616"/>
    </ligand>
</feature>
<dbReference type="GO" id="GO:0005524">
    <property type="term" value="F:ATP binding"/>
    <property type="evidence" value="ECO:0007669"/>
    <property type="project" value="UniProtKB-UniRule"/>
</dbReference>
<evidence type="ECO:0000256" key="4">
    <source>
        <dbReference type="ARBA" id="ARBA00022737"/>
    </source>
</evidence>
<evidence type="ECO:0000256" key="9">
    <source>
        <dbReference type="PROSITE-ProRule" id="PRU00289"/>
    </source>
</evidence>
<evidence type="ECO:0000256" key="5">
    <source>
        <dbReference type="ARBA" id="ARBA00022741"/>
    </source>
</evidence>
<dbReference type="InterPro" id="IPR023837">
    <property type="entry name" value="EccCb-like_Actinobacteria"/>
</dbReference>
<dbReference type="Pfam" id="PF01580">
    <property type="entry name" value="FtsK_SpoIIIE"/>
    <property type="match status" value="3"/>
</dbReference>
<feature type="transmembrane region" description="Helical" evidence="11">
    <location>
        <begin position="68"/>
        <end position="87"/>
    </location>
</feature>
<evidence type="ECO:0000313" key="14">
    <source>
        <dbReference type="Proteomes" id="UP000317638"/>
    </source>
</evidence>
<evidence type="ECO:0000259" key="12">
    <source>
        <dbReference type="PROSITE" id="PS50901"/>
    </source>
</evidence>
<evidence type="ECO:0000256" key="3">
    <source>
        <dbReference type="ARBA" id="ARBA00022692"/>
    </source>
</evidence>
<dbReference type="InterPro" id="IPR050206">
    <property type="entry name" value="FtsK/SpoIIIE/SftA"/>
</dbReference>
<keyword evidence="4" id="KW-0677">Repeat</keyword>
<gene>
    <name evidence="13" type="primary">eccCa</name>
    <name evidence="13" type="ORF">FOJ82_10840</name>
</gene>
<dbReference type="OrthoDB" id="9807790at2"/>
<keyword evidence="7 11" id="KW-1133">Transmembrane helix</keyword>
<evidence type="ECO:0000256" key="10">
    <source>
        <dbReference type="SAM" id="MobiDB-lite"/>
    </source>
</evidence>
<keyword evidence="8 11" id="KW-0472">Membrane</keyword>
<dbReference type="RefSeq" id="WP_143938505.1">
    <property type="nucleotide sequence ID" value="NZ_VKKG01000004.1"/>
</dbReference>
<dbReference type="InterPro" id="IPR002543">
    <property type="entry name" value="FtsK_dom"/>
</dbReference>
<keyword evidence="2" id="KW-1003">Cell membrane</keyword>
<keyword evidence="5 9" id="KW-0547">Nucleotide-binding</keyword>
<feature type="region of interest" description="Disordered" evidence="10">
    <location>
        <begin position="1354"/>
        <end position="1373"/>
    </location>
</feature>
<evidence type="ECO:0000256" key="1">
    <source>
        <dbReference type="ARBA" id="ARBA00004651"/>
    </source>
</evidence>
<comment type="subcellular location">
    <subcellularLocation>
        <location evidence="1">Cell membrane</location>
        <topology evidence="1">Multi-pass membrane protein</topology>
    </subcellularLocation>
</comment>
<dbReference type="InterPro" id="IPR023836">
    <property type="entry name" value="EccCa-like_Actinobacteria"/>
</dbReference>
<keyword evidence="14" id="KW-1185">Reference proteome</keyword>
<keyword evidence="6 9" id="KW-0067">ATP-binding</keyword>
<reference evidence="13 14" key="1">
    <citation type="submission" date="2019-07" db="EMBL/GenBank/DDBJ databases">
        <authorList>
            <person name="Zhou L.-Y."/>
        </authorList>
    </citation>
    <scope>NUCLEOTIDE SEQUENCE [LARGE SCALE GENOMIC DNA]</scope>
    <source>
        <strain evidence="13 14">YIM 101269</strain>
    </source>
</reference>
<sequence length="1373" mass="148830">MGVITFNRPKRVTPPAMPRGDLLLESPPEIPPPTASKPFGTVLRMLPMVAGGLAMGLMFMGGGMTGRGPLGGIISGLYAVSMMGMMMSQMGRGNDEQASQLDANRRDYFRYLSQTRRNFAKTAAEQRSSVAYRHPDPDSLWTVVGGTRMWERRTDAEDFGSVRLSVGTQQSAKRITPPESQPIEDLEPLTTGALRRFIRTHRVIQSVPLAVDLRGFRGIRLVGDEEACRRLAFSMVAQLVTWHAPTDVSLMVASAKAHQDAWSWVKWLPHLQHPTETDGVGSLRMFATGAADLSPMAVSAQASDVVPALMVVVSDGVEGVNAHQFATPSTKAITVEVTGETELPKRLEQGVAVFEVREDRITLHRRTSKTPHAVTPFGHPDQVTPVYVEMLARAMAPYRMPVATGGGEEEGETQAVVFEPPKDYPAMLGVGDPLTLDVRQAWRPRPLRQHLRIPFGTADDGRPVELDIKESAQGGMGPHGICIGATGSGKSEFLRTLVLGLAMTHSTEQLNFILVDFKGGATFLGLDSLPHVSAVITNLEGELSLVDRMADAIGGELDRRMEVLRSAGNFKNREDYENARQAGADIPPMPSLFIVVDEFSELLAARPEFIDLFVQIGRVGRSIAVHQLLASQRLEENKLRGLDTFLSYRIALRTFSPAESRTVIGVPDAYELPTPPGNGYLKYDTTGMTRFKAAYVSGPWHGSPSGPVAESGDPGLDGLGLPVESKGWVPPVLEFTTDYVVPVKAPEPEESPLDPVGLPEQVEPTQVQTEDEEEEEETLLSIAVGRLKGHGWPSHKVWLPPLDDPPTMDQLLGGLVEVEGRGLTVENRAIHGALRAPVGLIDKPRQQRRDPWWIDFSGSGGNLAVSGGPQSGKSMALRAGVAGLALTHTPQEVGFYVLDFGGGGLTSMRNLAHIGSVTGRLDVDRVRRTVAEITSLRSARELQFAELGIDSMTTYRRGRRDGSIPADRFPSDVFLVIDGWATLKTEFESIEPQVQALANGGLGFGIHVWVAAAKLSEIRAATKDALQSKIELKLGDPFDSEIDRKIQAIIPTGRPGRGITHGGLHTLVGLPRIDGVEDATDVSTGQRGFINAVNAAWKGPRAAEVRMLPEQLSLTEALPEITHDGVHRTIPYGIDELELAPVVLDPNSEPHLAIFGAPECGKSNLLRTIVHGITKRYTPKEAKIIIVDYRRSLLGEIETEHLIGYYPSASAAAPMLQQAAEAVRARLPGPDVTQQQLRDRSWWTGSDMFVIVDDYELVATQSGNPMAPFGDLINQAGDIGLHIILARGMGGAGRAAFGDPLITKMKESVNPGLIMSGTKDEGQLWSDVKPSPMPPGRGTLITRTFKGLIQTAIYDGESPNHPDPEPARVAAIQ</sequence>
<dbReference type="Gene3D" id="3.40.50.300">
    <property type="entry name" value="P-loop containing nucleotide triphosphate hydrolases"/>
    <property type="match status" value="3"/>
</dbReference>
<dbReference type="PROSITE" id="PS50901">
    <property type="entry name" value="FTSK"/>
    <property type="match status" value="3"/>
</dbReference>
<evidence type="ECO:0000256" key="2">
    <source>
        <dbReference type="ARBA" id="ARBA00022475"/>
    </source>
</evidence>
<evidence type="ECO:0000256" key="11">
    <source>
        <dbReference type="SAM" id="Phobius"/>
    </source>
</evidence>
<feature type="binding site" evidence="9">
    <location>
        <begin position="484"/>
        <end position="491"/>
    </location>
    <ligand>
        <name>ATP</name>
        <dbReference type="ChEBI" id="CHEBI:30616"/>
    </ligand>
</feature>